<feature type="region of interest" description="Disordered" evidence="3">
    <location>
        <begin position="279"/>
        <end position="321"/>
    </location>
</feature>
<dbReference type="PANTHER" id="PTHR32083:SF0">
    <property type="entry name" value="CILIA AND FLAGELLA-ASSOCIATED PROTEIN 58"/>
    <property type="match status" value="1"/>
</dbReference>
<feature type="compositionally biased region" description="Low complexity" evidence="3">
    <location>
        <begin position="87"/>
        <end position="97"/>
    </location>
</feature>
<feature type="coiled-coil region" evidence="2">
    <location>
        <begin position="1891"/>
        <end position="2107"/>
    </location>
</feature>
<feature type="region of interest" description="Disordered" evidence="3">
    <location>
        <begin position="1"/>
        <end position="23"/>
    </location>
</feature>
<feature type="region of interest" description="Disordered" evidence="3">
    <location>
        <begin position="1381"/>
        <end position="1446"/>
    </location>
</feature>
<dbReference type="EMBL" id="GL876967">
    <property type="protein sequence ID" value="KLU83295.1"/>
    <property type="molecule type" value="Genomic_DNA"/>
</dbReference>
<reference evidence="5" key="5">
    <citation type="submission" date="2015-06" db="UniProtKB">
        <authorList>
            <consortium name="EnsemblFungi"/>
        </authorList>
    </citation>
    <scope>IDENTIFICATION</scope>
    <source>
        <strain evidence="5">ATCC 64411</strain>
    </source>
</reference>
<name>A0A0C4DR56_MAGP6</name>
<evidence type="ECO:0008006" key="7">
    <source>
        <dbReference type="Google" id="ProtNLM"/>
    </source>
</evidence>
<feature type="compositionally biased region" description="Polar residues" evidence="3">
    <location>
        <begin position="1226"/>
        <end position="1239"/>
    </location>
</feature>
<feature type="region of interest" description="Disordered" evidence="3">
    <location>
        <begin position="334"/>
        <end position="353"/>
    </location>
</feature>
<reference evidence="5" key="4">
    <citation type="journal article" date="2015" name="G3 (Bethesda)">
        <title>Genome sequences of three phytopathogenic species of the Magnaporthaceae family of fungi.</title>
        <authorList>
            <person name="Okagaki L.H."/>
            <person name="Nunes C.C."/>
            <person name="Sailsbery J."/>
            <person name="Clay B."/>
            <person name="Brown D."/>
            <person name="John T."/>
            <person name="Oh Y."/>
            <person name="Young N."/>
            <person name="Fitzgerald M."/>
            <person name="Haas B.J."/>
            <person name="Zeng Q."/>
            <person name="Young S."/>
            <person name="Adiconis X."/>
            <person name="Fan L."/>
            <person name="Levin J.Z."/>
            <person name="Mitchell T.K."/>
            <person name="Okubara P.A."/>
            <person name="Farman M.L."/>
            <person name="Kohn L.M."/>
            <person name="Birren B."/>
            <person name="Ma L.-J."/>
            <person name="Dean R.A."/>
        </authorList>
    </citation>
    <scope>NUCLEOTIDE SEQUENCE</scope>
    <source>
        <strain evidence="5">ATCC 64411 / 73-15</strain>
    </source>
</reference>
<feature type="region of interest" description="Disordered" evidence="3">
    <location>
        <begin position="1495"/>
        <end position="1542"/>
    </location>
</feature>
<evidence type="ECO:0000256" key="2">
    <source>
        <dbReference type="SAM" id="Coils"/>
    </source>
</evidence>
<feature type="region of interest" description="Disordered" evidence="3">
    <location>
        <begin position="1164"/>
        <end position="1330"/>
    </location>
</feature>
<feature type="region of interest" description="Disordered" evidence="3">
    <location>
        <begin position="816"/>
        <end position="864"/>
    </location>
</feature>
<dbReference type="EMBL" id="ADBL01000590">
    <property type="status" value="NOT_ANNOTATED_CDS"/>
    <property type="molecule type" value="Genomic_DNA"/>
</dbReference>
<feature type="compositionally biased region" description="Polar residues" evidence="3">
    <location>
        <begin position="1098"/>
        <end position="1127"/>
    </location>
</feature>
<dbReference type="OrthoDB" id="1293114at2759"/>
<dbReference type="PANTHER" id="PTHR32083">
    <property type="entry name" value="CILIA AND FLAGELLA-ASSOCIATED PROTEIN 58-RELATED"/>
    <property type="match status" value="1"/>
</dbReference>
<feature type="compositionally biased region" description="Polar residues" evidence="3">
    <location>
        <begin position="153"/>
        <end position="164"/>
    </location>
</feature>
<feature type="compositionally biased region" description="Low complexity" evidence="3">
    <location>
        <begin position="246"/>
        <end position="263"/>
    </location>
</feature>
<keyword evidence="6" id="KW-1185">Reference proteome</keyword>
<feature type="region of interest" description="Disordered" evidence="3">
    <location>
        <begin position="63"/>
        <end position="176"/>
    </location>
</feature>
<evidence type="ECO:0000256" key="1">
    <source>
        <dbReference type="ARBA" id="ARBA00023054"/>
    </source>
</evidence>
<evidence type="ECO:0000256" key="3">
    <source>
        <dbReference type="SAM" id="MobiDB-lite"/>
    </source>
</evidence>
<reference evidence="6" key="1">
    <citation type="submission" date="2010-05" db="EMBL/GenBank/DDBJ databases">
        <title>The genome sequence of Magnaporthe poae strain ATCC 64411.</title>
        <authorList>
            <person name="Ma L.-J."/>
            <person name="Dead R."/>
            <person name="Young S."/>
            <person name="Zeng Q."/>
            <person name="Koehrsen M."/>
            <person name="Alvarado L."/>
            <person name="Berlin A."/>
            <person name="Chapman S.B."/>
            <person name="Chen Z."/>
            <person name="Freedman E."/>
            <person name="Gellesch M."/>
            <person name="Goldberg J."/>
            <person name="Griggs A."/>
            <person name="Gujja S."/>
            <person name="Heilman E.R."/>
            <person name="Heiman D."/>
            <person name="Hepburn T."/>
            <person name="Howarth C."/>
            <person name="Jen D."/>
            <person name="Larson L."/>
            <person name="Mehta T."/>
            <person name="Neiman D."/>
            <person name="Pearson M."/>
            <person name="Roberts A."/>
            <person name="Saif S."/>
            <person name="Shea T."/>
            <person name="Shenoy N."/>
            <person name="Sisk P."/>
            <person name="Stolte C."/>
            <person name="Sykes S."/>
            <person name="Walk T."/>
            <person name="White J."/>
            <person name="Yandava C."/>
            <person name="Haas B."/>
            <person name="Nusbaum C."/>
            <person name="Birren B."/>
        </authorList>
    </citation>
    <scope>NUCLEOTIDE SEQUENCE [LARGE SCALE GENOMIC DNA]</scope>
    <source>
        <strain evidence="6">ATCC 64411 / 73-15</strain>
    </source>
</reference>
<sequence length="2230" mass="246084">MSQGLRNGARDSQGVGKMSGDGWPRRQIGVADGYFCAVNRYQCCGIHSLVCSSNFDREIAAATSVKTSSPKSSPPGAAAQDGRDNRSSAPSSPRSPAVSLTSTADGDYDGSSPIVPPLQAPRLPGRAQEFLRTPPRSRGGEKEYVTASWGSPYPQSDRSNSGNESLDSAPSSGSSPVHLLAIETPFLRPPPYFQQLSAESQPPQSGFVSAAVLANRARRPARGLTEDWIRQHTAGDGGAEARHWLSDGTGDSETSSLSGSLSGDEAAWLDETDLITPKATRLSKNFRPSPSKYPRTRSSTETLKQEHIRNSSPDDSASMPSQLDSVALDWASENVSESTLSGPATPKRSASGRMNGSIDGPRVGFNLPNLPHTPTKSTTKLPPMTPRLKKKVPWKGKNILILLPRDDNRGTPGHAPKPLTQDDVSDIVRGWEKLGYNTKPFELEPTNQFAEAGNYSQSRREWPTWDDIASEREKRSYKVTLPDLNAWKSYVEELQEAKLRALGVTLGGDEAPPPSVSPLSRQPSVTHYPPLPFSPPLGTPSAASNGQFPFPAQFVSSGNPSPNISGVASPVSFNGRFNQRQSISIPAGAFQMSQGLPSPHAFSPQTMMFHHGHARGGSPSLANLSSMMSPTSPFQPDGFQPPIHQRHQSLQYPMLQHQHFQGARASPRLQELREDEEEVEDVVPAKTPEPGVIGHNASNSLQREIDAAEYQLEANDAEYHLEEQMRSQLEHDKDYSPHDDKEDLVAAMHAREPSVQFAPQVERFRDDSKDGSILHHPQPHSRGHSLSQKYFHEPEEHNTDESALNGANQHKDALENGIDAGINGNSNGTQPHQRVFSNTSNPWSETGSDASRRPGHKSKASLSGLNVEAPEFKFNPTNNFKPTQFNPTNIFKPAQFSFPSDNFQPTTVFQAGTNGAPKPPSSAQSSQFSFGSSKINANAPVFSPGNGDFNILSSGPKFRPDAPAFKPQHSLANSVASQPLSGSESVGGDRPGSIFGNIDVDLADDASKKSKAIPIVPPSSEAPQKEEPETQYDQEGRVIDESRIKRAKAVADDADDVPLFAEPSAPSPVTETQPEELPQTDNIHVDVKSGDENGGDTALSSTMASETTDAKETTSPSEISMPQSTINWTPFEFKSQLDMQSFNASRPFGEDNFVKGHKKSLSATAKPFIPGGLSFEAEPAAAEPEDDSLDDDQEFSDAREDEVEASDADEPQELDAPEVSEPPTLTDLNLTETPADSTPSPQPVLKRGLKSSRFAASPSPPPASPPPQRKVSGLAASRYAVSPPTLSEEDGAPDHFHEPSEDEQPLLASSQLDGVHSPSDENLHISSAAEATVEEIDDILHQLNNDPSGGVNRTIETHQWHHPSPKRHISLAAVTNSSPLHLAAPHDDFRSEAPSPSSGRLDAHQQAMVSTELDDPFLDPPAEEQQYSESNVHHLQGSETVPDSDWDGAFTEEEQAKLESRINFFNGHVNEVVDDLLARRLQPMERALLSIQQALAGGSKRPTSSRLDRRSTSAEFQHSDADDEDDDMPAARRSMSPRRDRRMDQIRAAVMEALAAQQRNVPDITPGPQHPEPTEGMVKIMQAVDEMRDQFSKSLHLDFRGEDLRNIVEDAVERRMVPTPQPVVVKGQEELSEKLNELQAKAAELEQRLRLEEGKVEKEVTARRAAEDHAAELDRQLQMAETKIEMELTSRSVFDHRVTDLDNRLKQHEAKTEEEIENRRKAEDRLSEVQRLLRISSEEETRLREALEEKEQKLKGLEESRGKTGMKLALLEASQTNNQKSHAEFQNRIGALETELREARQEVRTWKTEAERVNNIARQQGGELAQLNDQNKQFKKIVGSLGVQVEENERIRDSWRAKFVTLQDEVAKAAGQITEESARRAKREQELLARQEVLDAKLQAEARTRERLESELERLELNERQGMRAVSECKRLEDLLATLRTENHQLQQSSLRYQAEFQEARESAAREIQRTRDSMQAEVEDANHQVNVVREELEDQIQRARAQLDQVKLDADTAKAKHEMLLEESQTTLKTQLEALARKHQNEMEDLQARHDRALNNTTEDAQRAEQNLLERLSISTSKSKNLQERVEHLEEKLEIAKEAARAAAKAAKIPPHQLAAIAEPSLQPAMPFKAAAAAPRSLDLPEKISPQALRESIMVLQEQLQAREQRIEELEQAVSKVDPEAESKISKRDDEITWLRELLAVRHSDLQDIIAALDSEEYDPIAPQRRSHA</sequence>
<feature type="compositionally biased region" description="Basic and acidic residues" evidence="3">
    <location>
        <begin position="1023"/>
        <end position="1044"/>
    </location>
</feature>
<proteinExistence type="predicted"/>
<reference evidence="4" key="2">
    <citation type="submission" date="2010-05" db="EMBL/GenBank/DDBJ databases">
        <title>The Genome Sequence of Magnaporthe poae strain ATCC 64411.</title>
        <authorList>
            <consortium name="The Broad Institute Genome Sequencing Platform"/>
            <consortium name="Broad Institute Genome Sequencing Center for Infectious Disease"/>
            <person name="Ma L.-J."/>
            <person name="Dead R."/>
            <person name="Young S."/>
            <person name="Zeng Q."/>
            <person name="Koehrsen M."/>
            <person name="Alvarado L."/>
            <person name="Berlin A."/>
            <person name="Chapman S.B."/>
            <person name="Chen Z."/>
            <person name="Freedman E."/>
            <person name="Gellesch M."/>
            <person name="Goldberg J."/>
            <person name="Griggs A."/>
            <person name="Gujja S."/>
            <person name="Heilman E.R."/>
            <person name="Heiman D."/>
            <person name="Hepburn T."/>
            <person name="Howarth C."/>
            <person name="Jen D."/>
            <person name="Larson L."/>
            <person name="Mehta T."/>
            <person name="Neiman D."/>
            <person name="Pearson M."/>
            <person name="Roberts A."/>
            <person name="Saif S."/>
            <person name="Shea T."/>
            <person name="Shenoy N."/>
            <person name="Sisk P."/>
            <person name="Stolte C."/>
            <person name="Sykes S."/>
            <person name="Walk T."/>
            <person name="White J."/>
            <person name="Yandava C."/>
            <person name="Haas B."/>
            <person name="Nusbaum C."/>
            <person name="Birren B."/>
        </authorList>
    </citation>
    <scope>NUCLEOTIDE SEQUENCE</scope>
    <source>
        <strain evidence="4">ATCC 64411</strain>
    </source>
</reference>
<evidence type="ECO:0000313" key="6">
    <source>
        <dbReference type="Proteomes" id="UP000011715"/>
    </source>
</evidence>
<feature type="compositionally biased region" description="Polar residues" evidence="3">
    <location>
        <begin position="901"/>
        <end position="913"/>
    </location>
</feature>
<feature type="compositionally biased region" description="Low complexity" evidence="3">
    <location>
        <begin position="1173"/>
        <end position="1182"/>
    </location>
</feature>
<feature type="compositionally biased region" description="Acidic residues" evidence="3">
    <location>
        <begin position="1183"/>
        <end position="1218"/>
    </location>
</feature>
<feature type="compositionally biased region" description="Polar residues" evidence="3">
    <location>
        <begin position="823"/>
        <end position="849"/>
    </location>
</feature>
<feature type="region of interest" description="Disordered" evidence="3">
    <location>
        <begin position="901"/>
        <end position="930"/>
    </location>
</feature>
<feature type="compositionally biased region" description="Low complexity" evidence="3">
    <location>
        <begin position="165"/>
        <end position="175"/>
    </location>
</feature>
<feature type="region of interest" description="Disordered" evidence="3">
    <location>
        <begin position="952"/>
        <end position="1127"/>
    </location>
</feature>
<feature type="region of interest" description="Disordered" evidence="3">
    <location>
        <begin position="509"/>
        <end position="545"/>
    </location>
</feature>
<dbReference type="SUPFAM" id="SSF57997">
    <property type="entry name" value="Tropomyosin"/>
    <property type="match status" value="1"/>
</dbReference>
<feature type="compositionally biased region" description="Polar residues" evidence="3">
    <location>
        <begin position="970"/>
        <end position="984"/>
    </location>
</feature>
<feature type="coiled-coil region" evidence="2">
    <location>
        <begin position="1628"/>
        <end position="1816"/>
    </location>
</feature>
<dbReference type="EnsemblFungi" id="MAPG_02359T0">
    <property type="protein sequence ID" value="MAPG_02359T0"/>
    <property type="gene ID" value="MAPG_02359"/>
</dbReference>
<feature type="compositionally biased region" description="Polar residues" evidence="3">
    <location>
        <begin position="310"/>
        <end position="321"/>
    </location>
</feature>
<feature type="compositionally biased region" description="Basic and acidic residues" evidence="3">
    <location>
        <begin position="1506"/>
        <end position="1520"/>
    </location>
</feature>
<feature type="region of interest" description="Disordered" evidence="3">
    <location>
        <begin position="232"/>
        <end position="263"/>
    </location>
</feature>
<dbReference type="GO" id="GO:0005856">
    <property type="term" value="C:cytoskeleton"/>
    <property type="evidence" value="ECO:0007669"/>
    <property type="project" value="TreeGrafter"/>
</dbReference>
<evidence type="ECO:0000313" key="4">
    <source>
        <dbReference type="EMBL" id="KLU83295.1"/>
    </source>
</evidence>
<dbReference type="STRING" id="644358.A0A0C4DR56"/>
<organism evidence="5 6">
    <name type="scientific">Magnaporthiopsis poae (strain ATCC 64411 / 73-15)</name>
    <name type="common">Kentucky bluegrass fungus</name>
    <name type="synonym">Magnaporthe poae</name>
    <dbReference type="NCBI Taxonomy" id="644358"/>
    <lineage>
        <taxon>Eukaryota</taxon>
        <taxon>Fungi</taxon>
        <taxon>Dikarya</taxon>
        <taxon>Ascomycota</taxon>
        <taxon>Pezizomycotina</taxon>
        <taxon>Sordariomycetes</taxon>
        <taxon>Sordariomycetidae</taxon>
        <taxon>Magnaporthales</taxon>
        <taxon>Magnaporthaceae</taxon>
        <taxon>Magnaporthiopsis</taxon>
    </lineage>
</organism>
<evidence type="ECO:0000313" key="5">
    <source>
        <dbReference type="EnsemblFungi" id="MAPG_02359T0"/>
    </source>
</evidence>
<feature type="compositionally biased region" description="Pro residues" evidence="3">
    <location>
        <begin position="1258"/>
        <end position="1268"/>
    </location>
</feature>
<dbReference type="OMA" id="WGFAYDK"/>
<protein>
    <recommendedName>
        <fullName evidence="7">Myosin class II heavy chain</fullName>
    </recommendedName>
</protein>
<reference evidence="4" key="3">
    <citation type="submission" date="2011-03" db="EMBL/GenBank/DDBJ databases">
        <title>Annotation of Magnaporthe poae ATCC 64411.</title>
        <authorList>
            <person name="Ma L.-J."/>
            <person name="Dead R."/>
            <person name="Young S.K."/>
            <person name="Zeng Q."/>
            <person name="Gargeya S."/>
            <person name="Fitzgerald M."/>
            <person name="Haas B."/>
            <person name="Abouelleil A."/>
            <person name="Alvarado L."/>
            <person name="Arachchi H.M."/>
            <person name="Berlin A."/>
            <person name="Brown A."/>
            <person name="Chapman S.B."/>
            <person name="Chen Z."/>
            <person name="Dunbar C."/>
            <person name="Freedman E."/>
            <person name="Gearin G."/>
            <person name="Gellesch M."/>
            <person name="Goldberg J."/>
            <person name="Griggs A."/>
            <person name="Gujja S."/>
            <person name="Heiman D."/>
            <person name="Howarth C."/>
            <person name="Larson L."/>
            <person name="Lui A."/>
            <person name="MacDonald P.J.P."/>
            <person name="Mehta T."/>
            <person name="Montmayeur A."/>
            <person name="Murphy C."/>
            <person name="Neiman D."/>
            <person name="Pearson M."/>
            <person name="Priest M."/>
            <person name="Roberts A."/>
            <person name="Saif S."/>
            <person name="Shea T."/>
            <person name="Shenoy N."/>
            <person name="Sisk P."/>
            <person name="Stolte C."/>
            <person name="Sykes S."/>
            <person name="Yandava C."/>
            <person name="Wortman J."/>
            <person name="Nusbaum C."/>
            <person name="Birren B."/>
        </authorList>
    </citation>
    <scope>NUCLEOTIDE SEQUENCE</scope>
    <source>
        <strain evidence="4">ATCC 64411</strain>
    </source>
</reference>
<keyword evidence="1 2" id="KW-0175">Coiled coil</keyword>
<gene>
    <name evidence="4" type="ORF">MAPG_02359</name>
</gene>
<dbReference type="eggNOG" id="ENOG502QRRG">
    <property type="taxonomic scope" value="Eukaryota"/>
</dbReference>
<dbReference type="VEuPathDB" id="FungiDB:MAPG_02359"/>
<feature type="compositionally biased region" description="Low complexity" evidence="3">
    <location>
        <begin position="63"/>
        <end position="79"/>
    </location>
</feature>
<accession>A0A0C4DR56</accession>
<feature type="region of interest" description="Disordered" evidence="3">
    <location>
        <begin position="360"/>
        <end position="389"/>
    </location>
</feature>
<feature type="compositionally biased region" description="Low complexity" evidence="3">
    <location>
        <begin position="921"/>
        <end position="930"/>
    </location>
</feature>
<feature type="compositionally biased region" description="Pro residues" evidence="3">
    <location>
        <begin position="529"/>
        <end position="538"/>
    </location>
</feature>
<dbReference type="Proteomes" id="UP000011715">
    <property type="component" value="Unassembled WGS sequence"/>
</dbReference>